<dbReference type="EMBL" id="CP071502">
    <property type="protein sequence ID" value="QSX38826.1"/>
    <property type="molecule type" value="Genomic_DNA"/>
</dbReference>
<dbReference type="InterPro" id="IPR010035">
    <property type="entry name" value="Thi_S"/>
</dbReference>
<dbReference type="NCBIfam" id="TIGR01683">
    <property type="entry name" value="thiS"/>
    <property type="match status" value="1"/>
</dbReference>
<organism evidence="1 2">
    <name type="scientific">Shewanella sedimentimangrovi</name>
    <dbReference type="NCBI Taxonomy" id="2814293"/>
    <lineage>
        <taxon>Bacteria</taxon>
        <taxon>Pseudomonadati</taxon>
        <taxon>Pseudomonadota</taxon>
        <taxon>Gammaproteobacteria</taxon>
        <taxon>Alteromonadales</taxon>
        <taxon>Shewanellaceae</taxon>
        <taxon>Shewanella</taxon>
    </lineage>
</organism>
<accession>A0ABX7R7S1</accession>
<sequence>MLTIQFNGESLQLPAGLSLNAFLEQQAIRPQQVALVLNGTVVPRHRWTHLHLAEADRLDCFAAVAGG</sequence>
<reference evidence="1 2" key="1">
    <citation type="submission" date="2021-03" db="EMBL/GenBank/DDBJ databases">
        <title>Novel species identification of genus Shewanella.</title>
        <authorList>
            <person name="Liu G."/>
            <person name="Zhang Q."/>
        </authorList>
    </citation>
    <scope>NUCLEOTIDE SEQUENCE [LARGE SCALE GENOMIC DNA]</scope>
    <source>
        <strain evidence="1 2">FJAT-52962</strain>
    </source>
</reference>
<dbReference type="InterPro" id="IPR016155">
    <property type="entry name" value="Mopterin_synth/thiamin_S_b"/>
</dbReference>
<proteinExistence type="predicted"/>
<dbReference type="Pfam" id="PF02597">
    <property type="entry name" value="ThiS"/>
    <property type="match status" value="1"/>
</dbReference>
<dbReference type="SUPFAM" id="SSF54285">
    <property type="entry name" value="MoaD/ThiS"/>
    <property type="match status" value="1"/>
</dbReference>
<gene>
    <name evidence="1" type="primary">thiS</name>
    <name evidence="1" type="ORF">JYB85_08500</name>
</gene>
<dbReference type="PANTHER" id="PTHR34472:SF1">
    <property type="entry name" value="SULFUR CARRIER PROTEIN THIS"/>
    <property type="match status" value="1"/>
</dbReference>
<dbReference type="InterPro" id="IPR012675">
    <property type="entry name" value="Beta-grasp_dom_sf"/>
</dbReference>
<dbReference type="Gene3D" id="3.10.20.30">
    <property type="match status" value="1"/>
</dbReference>
<dbReference type="InterPro" id="IPR003749">
    <property type="entry name" value="ThiS/MoaD-like"/>
</dbReference>
<name>A0ABX7R7S1_9GAMM</name>
<evidence type="ECO:0000313" key="2">
    <source>
        <dbReference type="Proteomes" id="UP000663207"/>
    </source>
</evidence>
<dbReference type="CDD" id="cd00565">
    <property type="entry name" value="Ubl_ThiS"/>
    <property type="match status" value="1"/>
</dbReference>
<evidence type="ECO:0000313" key="1">
    <source>
        <dbReference type="EMBL" id="QSX38826.1"/>
    </source>
</evidence>
<dbReference type="Proteomes" id="UP000663207">
    <property type="component" value="Chromosome"/>
</dbReference>
<dbReference type="RefSeq" id="WP_207381840.1">
    <property type="nucleotide sequence ID" value="NZ_CP071502.1"/>
</dbReference>
<dbReference type="PANTHER" id="PTHR34472">
    <property type="entry name" value="SULFUR CARRIER PROTEIN THIS"/>
    <property type="match status" value="1"/>
</dbReference>
<protein>
    <submittedName>
        <fullName evidence="1">Sulfur carrier protein ThiS</fullName>
    </submittedName>
</protein>
<keyword evidence="2" id="KW-1185">Reference proteome</keyword>